<proteinExistence type="predicted"/>
<reference evidence="1 2" key="1">
    <citation type="submission" date="2018-10" db="EMBL/GenBank/DDBJ databases">
        <title>Genomic Encyclopedia of Archaeal and Bacterial Type Strains, Phase II (KMG-II): from individual species to whole genera.</title>
        <authorList>
            <person name="Goeker M."/>
        </authorList>
    </citation>
    <scope>NUCLEOTIDE SEQUENCE [LARGE SCALE GENOMIC DNA]</scope>
    <source>
        <strain evidence="1 2">NSB1</strain>
    </source>
</reference>
<evidence type="ECO:0000313" key="1">
    <source>
        <dbReference type="EMBL" id="RKT61291.1"/>
    </source>
</evidence>
<accession>A0A495WHT3</accession>
<dbReference type="RefSeq" id="WP_009316907.1">
    <property type="nucleotide sequence ID" value="NZ_KI440785.1"/>
</dbReference>
<evidence type="ECO:0000313" key="2">
    <source>
        <dbReference type="Proteomes" id="UP000269493"/>
    </source>
</evidence>
<comment type="caution">
    <text evidence="1">The sequence shown here is derived from an EMBL/GenBank/DDBJ whole genome shotgun (WGS) entry which is preliminary data.</text>
</comment>
<sequence length="52" mass="5813">MKKSSTPRLLSEKAIAPILTPKSSTVELLKQFARSYTYESKLPQNLGGYILN</sequence>
<organism evidence="1 2">
    <name type="scientific">Coprobacter fastidiosus NSB1 = JCM 33896</name>
    <dbReference type="NCBI Taxonomy" id="1349822"/>
    <lineage>
        <taxon>Bacteria</taxon>
        <taxon>Pseudomonadati</taxon>
        <taxon>Bacteroidota</taxon>
        <taxon>Bacteroidia</taxon>
        <taxon>Bacteroidales</taxon>
        <taxon>Barnesiellaceae</taxon>
        <taxon>Coprobacter</taxon>
    </lineage>
</organism>
<dbReference type="AlphaFoldDB" id="A0A495WHT3"/>
<keyword evidence="2" id="KW-1185">Reference proteome</keyword>
<dbReference type="Proteomes" id="UP000269493">
    <property type="component" value="Unassembled WGS sequence"/>
</dbReference>
<name>A0A495WHT3_9BACT</name>
<dbReference type="GeneID" id="92927487"/>
<gene>
    <name evidence="1" type="ORF">BC742_0334</name>
</gene>
<dbReference type="EMBL" id="RBXN01000001">
    <property type="protein sequence ID" value="RKT61291.1"/>
    <property type="molecule type" value="Genomic_DNA"/>
</dbReference>
<protein>
    <submittedName>
        <fullName evidence="1">Uncharacterized protein</fullName>
    </submittedName>
</protein>